<proteinExistence type="predicted"/>
<dbReference type="AlphaFoldDB" id="K0R975"/>
<feature type="compositionally biased region" description="Low complexity" evidence="1">
    <location>
        <begin position="164"/>
        <end position="176"/>
    </location>
</feature>
<feature type="compositionally biased region" description="Basic and acidic residues" evidence="1">
    <location>
        <begin position="152"/>
        <end position="163"/>
    </location>
</feature>
<evidence type="ECO:0000313" key="2">
    <source>
        <dbReference type="EMBL" id="EJK48694.1"/>
    </source>
</evidence>
<comment type="caution">
    <text evidence="2">The sequence shown here is derived from an EMBL/GenBank/DDBJ whole genome shotgun (WGS) entry which is preliminary data.</text>
</comment>
<dbReference type="Proteomes" id="UP000266841">
    <property type="component" value="Unassembled WGS sequence"/>
</dbReference>
<dbReference type="EMBL" id="AGNL01045526">
    <property type="protein sequence ID" value="EJK48694.1"/>
    <property type="molecule type" value="Genomic_DNA"/>
</dbReference>
<name>K0R975_THAOC</name>
<feature type="compositionally biased region" description="Basic and acidic residues" evidence="1">
    <location>
        <begin position="186"/>
        <end position="219"/>
    </location>
</feature>
<keyword evidence="3" id="KW-1185">Reference proteome</keyword>
<accession>K0R975</accession>
<feature type="compositionally biased region" description="Basic and acidic residues" evidence="1">
    <location>
        <begin position="64"/>
        <end position="76"/>
    </location>
</feature>
<gene>
    <name evidence="2" type="ORF">THAOC_32487</name>
</gene>
<protein>
    <submittedName>
        <fullName evidence="2">Uncharacterized protein</fullName>
    </submittedName>
</protein>
<evidence type="ECO:0000256" key="1">
    <source>
        <dbReference type="SAM" id="MobiDB-lite"/>
    </source>
</evidence>
<feature type="compositionally biased region" description="Basic and acidic residues" evidence="1">
    <location>
        <begin position="237"/>
        <end position="256"/>
    </location>
</feature>
<evidence type="ECO:0000313" key="3">
    <source>
        <dbReference type="Proteomes" id="UP000266841"/>
    </source>
</evidence>
<organism evidence="2 3">
    <name type="scientific">Thalassiosira oceanica</name>
    <name type="common">Marine diatom</name>
    <dbReference type="NCBI Taxonomy" id="159749"/>
    <lineage>
        <taxon>Eukaryota</taxon>
        <taxon>Sar</taxon>
        <taxon>Stramenopiles</taxon>
        <taxon>Ochrophyta</taxon>
        <taxon>Bacillariophyta</taxon>
        <taxon>Coscinodiscophyceae</taxon>
        <taxon>Thalassiosirophycidae</taxon>
        <taxon>Thalassiosirales</taxon>
        <taxon>Thalassiosiraceae</taxon>
        <taxon>Thalassiosira</taxon>
    </lineage>
</organism>
<reference evidence="2 3" key="1">
    <citation type="journal article" date="2012" name="Genome Biol.">
        <title>Genome and low-iron response of an oceanic diatom adapted to chronic iron limitation.</title>
        <authorList>
            <person name="Lommer M."/>
            <person name="Specht M."/>
            <person name="Roy A.S."/>
            <person name="Kraemer L."/>
            <person name="Andreson R."/>
            <person name="Gutowska M.A."/>
            <person name="Wolf J."/>
            <person name="Bergner S.V."/>
            <person name="Schilhabel M.B."/>
            <person name="Klostermeier U.C."/>
            <person name="Beiko R.G."/>
            <person name="Rosenstiel P."/>
            <person name="Hippler M."/>
            <person name="Laroche J."/>
        </authorList>
    </citation>
    <scope>NUCLEOTIDE SEQUENCE [LARGE SCALE GENOMIC DNA]</scope>
    <source>
        <strain evidence="2 3">CCMP1005</strain>
    </source>
</reference>
<feature type="region of interest" description="Disordered" evidence="1">
    <location>
        <begin position="1"/>
        <end position="256"/>
    </location>
</feature>
<sequence length="256" mass="27574">MRTAGAPREWRVRTTLPLHSPPGEWRGSSYQAWESRTCTHRPPGASRTEGSAAHFLSASQAAGADDRTLSPGRRTENFGGRNNGRREQEGTAKGASPPKRLADHERRSPAAAFVSPLPAPRAELSSGHSDKISTVTLRGRAVARIGRRGRKERGEAVVGRRSESASPSAEGSSPAAVDATINRAVTRRELKGNVEGQGERQREGGKRAAAEETEAKAPEDSPGEGEGEVFPWGRLSSPDDRGRFSPRKEWGESLEL</sequence>